<accession>A0A8H6SIA5</accession>
<dbReference type="SUPFAM" id="SSF81383">
    <property type="entry name" value="F-box domain"/>
    <property type="match status" value="1"/>
</dbReference>
<reference evidence="2" key="1">
    <citation type="submission" date="2020-05" db="EMBL/GenBank/DDBJ databases">
        <title>Mycena genomes resolve the evolution of fungal bioluminescence.</title>
        <authorList>
            <person name="Tsai I.J."/>
        </authorList>
    </citation>
    <scope>NUCLEOTIDE SEQUENCE</scope>
    <source>
        <strain evidence="2">110903Hualien_Pintung</strain>
    </source>
</reference>
<dbReference type="AlphaFoldDB" id="A0A8H6SIA5"/>
<dbReference type="InterPro" id="IPR036047">
    <property type="entry name" value="F-box-like_dom_sf"/>
</dbReference>
<dbReference type="Pfam" id="PF12937">
    <property type="entry name" value="F-box-like"/>
    <property type="match status" value="1"/>
</dbReference>
<keyword evidence="3" id="KW-1185">Reference proteome</keyword>
<gene>
    <name evidence="2" type="ORF">HMN09_01004000</name>
</gene>
<organism evidence="2 3">
    <name type="scientific">Mycena chlorophos</name>
    <name type="common">Agaric fungus</name>
    <name type="synonym">Agaricus chlorophos</name>
    <dbReference type="NCBI Taxonomy" id="658473"/>
    <lineage>
        <taxon>Eukaryota</taxon>
        <taxon>Fungi</taxon>
        <taxon>Dikarya</taxon>
        <taxon>Basidiomycota</taxon>
        <taxon>Agaricomycotina</taxon>
        <taxon>Agaricomycetes</taxon>
        <taxon>Agaricomycetidae</taxon>
        <taxon>Agaricales</taxon>
        <taxon>Marasmiineae</taxon>
        <taxon>Mycenaceae</taxon>
        <taxon>Mycena</taxon>
    </lineage>
</organism>
<dbReference type="InterPro" id="IPR001810">
    <property type="entry name" value="F-box_dom"/>
</dbReference>
<dbReference type="EMBL" id="JACAZE010000014">
    <property type="protein sequence ID" value="KAF7299961.1"/>
    <property type="molecule type" value="Genomic_DNA"/>
</dbReference>
<protein>
    <recommendedName>
        <fullName evidence="1">F-box domain-containing protein</fullName>
    </recommendedName>
</protein>
<comment type="caution">
    <text evidence="2">The sequence shown here is derived from an EMBL/GenBank/DDBJ whole genome shotgun (WGS) entry which is preliminary data.</text>
</comment>
<evidence type="ECO:0000259" key="1">
    <source>
        <dbReference type="PROSITE" id="PS50181"/>
    </source>
</evidence>
<proteinExistence type="predicted"/>
<evidence type="ECO:0000313" key="3">
    <source>
        <dbReference type="Proteomes" id="UP000613580"/>
    </source>
</evidence>
<evidence type="ECO:0000313" key="2">
    <source>
        <dbReference type="EMBL" id="KAF7299961.1"/>
    </source>
</evidence>
<name>A0A8H6SIA5_MYCCL</name>
<sequence>MVVGSKSGHGLPSVPLFLSTTTHTMDDLPVELLALIVSFASGQDLKALSLVSSRFTEHCQRRLYASLTISGDLVANNSAGMLARRLYEAFRQFSHLGGYVHNCTLHLRDMETVDNPLAFLAMLRLLSSVRSVKVYDVVWRRLSETLRTAVVEFMEPVLHRRGGQVALDHIDDLPIDVFDHIARRATHLVLRQVQVTEGDLPAHVADGEADASPSLLKTLVLQRGGIHSASPLTSTRYLGSLETLEALLDGKDQLKLLEDIAHCASPTVRQLTIKIPVHIPMSEFASSTLGLIFLPSVEIVHYGFMLADRRSTSSRLNLSTGTVYVHQLQVILRTLPSLITPRLRRLHIHIDMDIGADLAPPVEYVLSTNLAEFDNTLASRIHAGSGRIRADIGVSFHVLGALAGDNVAGIIEGNYLALRAALEHGLSSSIEAGLQIFAQDQD</sequence>
<feature type="domain" description="F-box" evidence="1">
    <location>
        <begin position="22"/>
        <end position="67"/>
    </location>
</feature>
<dbReference type="Proteomes" id="UP000613580">
    <property type="component" value="Unassembled WGS sequence"/>
</dbReference>
<dbReference type="PROSITE" id="PS50181">
    <property type="entry name" value="FBOX"/>
    <property type="match status" value="1"/>
</dbReference>